<organism evidence="1 2">
    <name type="scientific">Capnocytophaga stomatis</name>
    <dbReference type="NCBI Taxonomy" id="1848904"/>
    <lineage>
        <taxon>Bacteria</taxon>
        <taxon>Pseudomonadati</taxon>
        <taxon>Bacteroidota</taxon>
        <taxon>Flavobacteriia</taxon>
        <taxon>Flavobacteriales</taxon>
        <taxon>Flavobacteriaceae</taxon>
        <taxon>Capnocytophaga</taxon>
    </lineage>
</organism>
<sequence>MKVYAHFFEEKGEKEVQYRWRTLLQFGDSWEIIGSVVMKNPGSAESKLVVRD</sequence>
<dbReference type="RefSeq" id="WP_405259270.1">
    <property type="nucleotide sequence ID" value="NZ_JBJGWE010000001.1"/>
</dbReference>
<accession>A0ABW8Q7X6</accession>
<keyword evidence="2" id="KW-1185">Reference proteome</keyword>
<comment type="caution">
    <text evidence="1">The sequence shown here is derived from an EMBL/GenBank/DDBJ whole genome shotgun (WGS) entry which is preliminary data.</text>
</comment>
<name>A0ABW8Q7X6_9FLAO</name>
<evidence type="ECO:0008006" key="3">
    <source>
        <dbReference type="Google" id="ProtNLM"/>
    </source>
</evidence>
<protein>
    <recommendedName>
        <fullName evidence="3">DUF4440 domain-containing protein</fullName>
    </recommendedName>
</protein>
<evidence type="ECO:0000313" key="1">
    <source>
        <dbReference type="EMBL" id="MFK8292479.1"/>
    </source>
</evidence>
<evidence type="ECO:0000313" key="2">
    <source>
        <dbReference type="Proteomes" id="UP001622370"/>
    </source>
</evidence>
<dbReference type="EMBL" id="JBJGWJ010000001">
    <property type="protein sequence ID" value="MFK8292479.1"/>
    <property type="molecule type" value="Genomic_DNA"/>
</dbReference>
<dbReference type="Proteomes" id="UP001622370">
    <property type="component" value="Unassembled WGS sequence"/>
</dbReference>
<reference evidence="1 2" key="1">
    <citation type="journal article" date="2016" name="Sci. Rep.">
        <title>Whole genome sequencing identifies a novel species of the genus Capnocytophaga isolated from dog and cat bite wounds in humans.</title>
        <authorList>
            <person name="Zangenah S."/>
            <person name="Abbasi N."/>
            <person name="Andersson A.F."/>
            <person name="Bergman P."/>
        </authorList>
    </citation>
    <scope>NUCLEOTIDE SEQUENCE [LARGE SCALE GENOMIC DNA]</scope>
    <source>
        <strain evidence="1 2">W5</strain>
    </source>
</reference>
<proteinExistence type="predicted"/>
<gene>
    <name evidence="1" type="ORF">ACI76L_01660</name>
</gene>